<dbReference type="OrthoDB" id="6142715at2759"/>
<sequence>MIRLSQDGCDPALINKRSLSNGRCDTLRTNERYLNVSFWGCWGVGRGAPHPSNRFSKPCARVGQPLQHWADELRTQPTATGGEAAEQSAARAEEGQRDKSTCGRNNSSNNNNSNKNKNANNINNTIKIRRPTTIRTWNIRTLHAACGKILVYELKHERKRYRWDILGLAEERDRQQCCTHISSRMIAIRLEAKPLNVSIIHVCAPTSAYEENEVEEFYKELDNLIKEISKKDILIVQGNWNAKVRTDAY</sequence>
<dbReference type="InterPro" id="IPR036691">
    <property type="entry name" value="Endo/exonu/phosph_ase_sf"/>
</dbReference>
<reference evidence="2 4" key="2">
    <citation type="journal article" date="2013" name="Nature">
        <title>Insights into bilaterian evolution from three spiralian genomes.</title>
        <authorList>
            <person name="Simakov O."/>
            <person name="Marletaz F."/>
            <person name="Cho S.J."/>
            <person name="Edsinger-Gonzales E."/>
            <person name="Havlak P."/>
            <person name="Hellsten U."/>
            <person name="Kuo D.H."/>
            <person name="Larsson T."/>
            <person name="Lv J."/>
            <person name="Arendt D."/>
            <person name="Savage R."/>
            <person name="Osoegawa K."/>
            <person name="de Jong P."/>
            <person name="Grimwood J."/>
            <person name="Chapman J.A."/>
            <person name="Shapiro H."/>
            <person name="Aerts A."/>
            <person name="Otillar R.P."/>
            <person name="Terry A.Y."/>
            <person name="Boore J.L."/>
            <person name="Grigoriev I.V."/>
            <person name="Lindberg D.R."/>
            <person name="Seaver E.C."/>
            <person name="Weisblat D.A."/>
            <person name="Putnam N.H."/>
            <person name="Rokhsar D.S."/>
        </authorList>
    </citation>
    <scope>NUCLEOTIDE SEQUENCE</scope>
    <source>
        <strain evidence="2 4">I ESC-2004</strain>
    </source>
</reference>
<feature type="region of interest" description="Disordered" evidence="1">
    <location>
        <begin position="79"/>
        <end position="123"/>
    </location>
</feature>
<proteinExistence type="predicted"/>
<feature type="compositionally biased region" description="Basic and acidic residues" evidence="1">
    <location>
        <begin position="91"/>
        <end position="101"/>
    </location>
</feature>
<feature type="compositionally biased region" description="Low complexity" evidence="1">
    <location>
        <begin position="81"/>
        <end position="90"/>
    </location>
</feature>
<dbReference type="EMBL" id="AMQN01002609">
    <property type="status" value="NOT_ANNOTATED_CDS"/>
    <property type="molecule type" value="Genomic_DNA"/>
</dbReference>
<dbReference type="SUPFAM" id="SSF56219">
    <property type="entry name" value="DNase I-like"/>
    <property type="match status" value="1"/>
</dbReference>
<feature type="compositionally biased region" description="Low complexity" evidence="1">
    <location>
        <begin position="105"/>
        <end position="123"/>
    </location>
</feature>
<dbReference type="EMBL" id="KB309694">
    <property type="protein sequence ID" value="ELT93570.1"/>
    <property type="molecule type" value="Genomic_DNA"/>
</dbReference>
<evidence type="ECO:0000313" key="3">
    <source>
        <dbReference type="EnsemblMetazoa" id="CapteP211259"/>
    </source>
</evidence>
<name>R7TRB1_CAPTE</name>
<accession>R7TRB1</accession>
<organism evidence="2">
    <name type="scientific">Capitella teleta</name>
    <name type="common">Polychaete worm</name>
    <dbReference type="NCBI Taxonomy" id="283909"/>
    <lineage>
        <taxon>Eukaryota</taxon>
        <taxon>Metazoa</taxon>
        <taxon>Spiralia</taxon>
        <taxon>Lophotrochozoa</taxon>
        <taxon>Annelida</taxon>
        <taxon>Polychaeta</taxon>
        <taxon>Sedentaria</taxon>
        <taxon>Scolecida</taxon>
        <taxon>Capitellidae</taxon>
        <taxon>Capitella</taxon>
    </lineage>
</organism>
<dbReference type="AlphaFoldDB" id="R7TRB1"/>
<dbReference type="OMA" id="KTHQERE"/>
<evidence type="ECO:0000313" key="4">
    <source>
        <dbReference type="Proteomes" id="UP000014760"/>
    </source>
</evidence>
<evidence type="ECO:0000256" key="1">
    <source>
        <dbReference type="SAM" id="MobiDB-lite"/>
    </source>
</evidence>
<dbReference type="EnsemblMetazoa" id="CapteT211259">
    <property type="protein sequence ID" value="CapteP211259"/>
    <property type="gene ID" value="CapteG211259"/>
</dbReference>
<evidence type="ECO:0008006" key="5">
    <source>
        <dbReference type="Google" id="ProtNLM"/>
    </source>
</evidence>
<protein>
    <recommendedName>
        <fullName evidence="5">Endonuclease/exonuclease/phosphatase domain-containing protein</fullName>
    </recommendedName>
</protein>
<dbReference type="HOGENOM" id="CLU_1116661_0_0_1"/>
<reference evidence="4" key="1">
    <citation type="submission" date="2012-12" db="EMBL/GenBank/DDBJ databases">
        <authorList>
            <person name="Hellsten U."/>
            <person name="Grimwood J."/>
            <person name="Chapman J.A."/>
            <person name="Shapiro H."/>
            <person name="Aerts A."/>
            <person name="Otillar R.P."/>
            <person name="Terry A.Y."/>
            <person name="Boore J.L."/>
            <person name="Simakov O."/>
            <person name="Marletaz F."/>
            <person name="Cho S.-J."/>
            <person name="Edsinger-Gonzales E."/>
            <person name="Havlak P."/>
            <person name="Kuo D.-H."/>
            <person name="Larsson T."/>
            <person name="Lv J."/>
            <person name="Arendt D."/>
            <person name="Savage R."/>
            <person name="Osoegawa K."/>
            <person name="de Jong P."/>
            <person name="Lindberg D.R."/>
            <person name="Seaver E.C."/>
            <person name="Weisblat D.A."/>
            <person name="Putnam N.H."/>
            <person name="Grigoriev I.V."/>
            <person name="Rokhsar D.S."/>
        </authorList>
    </citation>
    <scope>NUCLEOTIDE SEQUENCE</scope>
    <source>
        <strain evidence="4">I ESC-2004</strain>
    </source>
</reference>
<dbReference type="Proteomes" id="UP000014760">
    <property type="component" value="Unassembled WGS sequence"/>
</dbReference>
<dbReference type="Gene3D" id="3.60.10.10">
    <property type="entry name" value="Endonuclease/exonuclease/phosphatase"/>
    <property type="match status" value="1"/>
</dbReference>
<reference evidence="3" key="3">
    <citation type="submission" date="2015-06" db="UniProtKB">
        <authorList>
            <consortium name="EnsemblMetazoa"/>
        </authorList>
    </citation>
    <scope>IDENTIFICATION</scope>
</reference>
<keyword evidence="4" id="KW-1185">Reference proteome</keyword>
<gene>
    <name evidence="2" type="ORF">CAPTEDRAFT_211259</name>
</gene>
<evidence type="ECO:0000313" key="2">
    <source>
        <dbReference type="EMBL" id="ELT93570.1"/>
    </source>
</evidence>